<reference evidence="2" key="1">
    <citation type="submission" date="2021-10" db="EMBL/GenBank/DDBJ databases">
        <title>Melipona bicolor Genome sequencing and assembly.</title>
        <authorList>
            <person name="Araujo N.S."/>
            <person name="Arias M.C."/>
        </authorList>
    </citation>
    <scope>NUCLEOTIDE SEQUENCE</scope>
    <source>
        <strain evidence="2">USP_2M_L1-L4_2017</strain>
        <tissue evidence="2">Whole body</tissue>
    </source>
</reference>
<feature type="region of interest" description="Disordered" evidence="1">
    <location>
        <begin position="1"/>
        <end position="27"/>
    </location>
</feature>
<evidence type="ECO:0000313" key="2">
    <source>
        <dbReference type="EMBL" id="KAK1128676.1"/>
    </source>
</evidence>
<gene>
    <name evidence="2" type="ORF">K0M31_003131</name>
</gene>
<sequence>MGIIEGSAEGERKGRSRDLKHFLGDWNPPPPLNPRKVCKIEHHVAVTYSTADTSANYRFATEAVASTAVRELSKLLTGELGIIRGRIVAHSRTSELLSLTCKQREDGFC</sequence>
<protein>
    <submittedName>
        <fullName evidence="2">Uncharacterized protein</fullName>
    </submittedName>
</protein>
<evidence type="ECO:0000313" key="3">
    <source>
        <dbReference type="Proteomes" id="UP001177670"/>
    </source>
</evidence>
<dbReference type="AlphaFoldDB" id="A0AA40G0A8"/>
<proteinExistence type="predicted"/>
<evidence type="ECO:0000256" key="1">
    <source>
        <dbReference type="SAM" id="MobiDB-lite"/>
    </source>
</evidence>
<feature type="compositionally biased region" description="Basic and acidic residues" evidence="1">
    <location>
        <begin position="9"/>
        <end position="23"/>
    </location>
</feature>
<accession>A0AA40G0A8</accession>
<keyword evidence="3" id="KW-1185">Reference proteome</keyword>
<comment type="caution">
    <text evidence="2">The sequence shown here is derived from an EMBL/GenBank/DDBJ whole genome shotgun (WGS) entry which is preliminary data.</text>
</comment>
<organism evidence="2 3">
    <name type="scientific">Melipona bicolor</name>
    <dbReference type="NCBI Taxonomy" id="60889"/>
    <lineage>
        <taxon>Eukaryota</taxon>
        <taxon>Metazoa</taxon>
        <taxon>Ecdysozoa</taxon>
        <taxon>Arthropoda</taxon>
        <taxon>Hexapoda</taxon>
        <taxon>Insecta</taxon>
        <taxon>Pterygota</taxon>
        <taxon>Neoptera</taxon>
        <taxon>Endopterygota</taxon>
        <taxon>Hymenoptera</taxon>
        <taxon>Apocrita</taxon>
        <taxon>Aculeata</taxon>
        <taxon>Apoidea</taxon>
        <taxon>Anthophila</taxon>
        <taxon>Apidae</taxon>
        <taxon>Melipona</taxon>
    </lineage>
</organism>
<name>A0AA40G0A8_9HYME</name>
<dbReference type="Proteomes" id="UP001177670">
    <property type="component" value="Unassembled WGS sequence"/>
</dbReference>
<dbReference type="EMBL" id="JAHYIQ010000010">
    <property type="protein sequence ID" value="KAK1128676.1"/>
    <property type="molecule type" value="Genomic_DNA"/>
</dbReference>